<evidence type="ECO:0000313" key="3">
    <source>
        <dbReference type="EMBL" id="CAD7628521.1"/>
    </source>
</evidence>
<dbReference type="Gene3D" id="3.40.33.10">
    <property type="entry name" value="CAP"/>
    <property type="match status" value="1"/>
</dbReference>
<dbReference type="OrthoDB" id="6433391at2759"/>
<dbReference type="CDD" id="cd05382">
    <property type="entry name" value="CAP_GAPR1-like"/>
    <property type="match status" value="1"/>
</dbReference>
<dbReference type="PANTHER" id="PTHR10334">
    <property type="entry name" value="CYSTEINE-RICH SECRETORY PROTEIN-RELATED"/>
    <property type="match status" value="1"/>
</dbReference>
<protein>
    <recommendedName>
        <fullName evidence="2">SCP domain-containing protein</fullName>
    </recommendedName>
</protein>
<dbReference type="InterPro" id="IPR002413">
    <property type="entry name" value="V5_allergen-like"/>
</dbReference>
<evidence type="ECO:0000256" key="1">
    <source>
        <dbReference type="SAM" id="MobiDB-lite"/>
    </source>
</evidence>
<accession>A0A7R9Q193</accession>
<dbReference type="InterPro" id="IPR014044">
    <property type="entry name" value="CAP_dom"/>
</dbReference>
<dbReference type="InterPro" id="IPR034113">
    <property type="entry name" value="SCP_GAPR1-like"/>
</dbReference>
<dbReference type="Proteomes" id="UP000759131">
    <property type="component" value="Unassembled WGS sequence"/>
</dbReference>
<dbReference type="AlphaFoldDB" id="A0A7R9Q193"/>
<dbReference type="PRINTS" id="PR00837">
    <property type="entry name" value="V5TPXLIKE"/>
</dbReference>
<feature type="region of interest" description="Disordered" evidence="1">
    <location>
        <begin position="1"/>
        <end position="50"/>
    </location>
</feature>
<feature type="compositionally biased region" description="Polar residues" evidence="1">
    <location>
        <begin position="1"/>
        <end position="34"/>
    </location>
</feature>
<dbReference type="InterPro" id="IPR035940">
    <property type="entry name" value="CAP_sf"/>
</dbReference>
<dbReference type="PROSITE" id="PS01009">
    <property type="entry name" value="CRISP_1"/>
    <property type="match status" value="1"/>
</dbReference>
<dbReference type="PRINTS" id="PR00838">
    <property type="entry name" value="V5ALLERGEN"/>
</dbReference>
<sequence>MMSSNKLNDTGSGVHSIGTTNDQFNGTVISNQPKTIHKRSPKQTKSNGKPIDKFNEECIIAHNEFRAKHKNTGKVNTSEELIKSAQEVATDMAKKNKFAHSWGRGLGWKYGENMWMALASGKVWQLYDKHRCRTTIKSWYDESTKHKYNYSSNKNDLVKVGHFTQLVWTTSRQVGCARAINDKTRKWYVVCHYKEPGNEQGSFTKYVMPLIHFVTT</sequence>
<organism evidence="3">
    <name type="scientific">Medioppia subpectinata</name>
    <dbReference type="NCBI Taxonomy" id="1979941"/>
    <lineage>
        <taxon>Eukaryota</taxon>
        <taxon>Metazoa</taxon>
        <taxon>Ecdysozoa</taxon>
        <taxon>Arthropoda</taxon>
        <taxon>Chelicerata</taxon>
        <taxon>Arachnida</taxon>
        <taxon>Acari</taxon>
        <taxon>Acariformes</taxon>
        <taxon>Sarcoptiformes</taxon>
        <taxon>Oribatida</taxon>
        <taxon>Brachypylina</taxon>
        <taxon>Oppioidea</taxon>
        <taxon>Oppiidae</taxon>
        <taxon>Medioppia</taxon>
    </lineage>
</organism>
<dbReference type="SMART" id="SM00198">
    <property type="entry name" value="SCP"/>
    <property type="match status" value="1"/>
</dbReference>
<evidence type="ECO:0000313" key="4">
    <source>
        <dbReference type="Proteomes" id="UP000759131"/>
    </source>
</evidence>
<dbReference type="EMBL" id="CAJPIZ010005790">
    <property type="protein sequence ID" value="CAG2108951.1"/>
    <property type="molecule type" value="Genomic_DNA"/>
</dbReference>
<dbReference type="SUPFAM" id="SSF55797">
    <property type="entry name" value="PR-1-like"/>
    <property type="match status" value="1"/>
</dbReference>
<feature type="domain" description="SCP" evidence="2">
    <location>
        <begin position="53"/>
        <end position="201"/>
    </location>
</feature>
<gene>
    <name evidence="3" type="ORF">OSB1V03_LOCUS8942</name>
</gene>
<reference evidence="3" key="1">
    <citation type="submission" date="2020-11" db="EMBL/GenBank/DDBJ databases">
        <authorList>
            <person name="Tran Van P."/>
        </authorList>
    </citation>
    <scope>NUCLEOTIDE SEQUENCE</scope>
</reference>
<evidence type="ECO:0000259" key="2">
    <source>
        <dbReference type="SMART" id="SM00198"/>
    </source>
</evidence>
<dbReference type="GO" id="GO:0005576">
    <property type="term" value="C:extracellular region"/>
    <property type="evidence" value="ECO:0007669"/>
    <property type="project" value="InterPro"/>
</dbReference>
<name>A0A7R9Q193_9ACAR</name>
<dbReference type="InterPro" id="IPR018244">
    <property type="entry name" value="Allrgn_V5/Tpx1_CS"/>
</dbReference>
<dbReference type="EMBL" id="OC860365">
    <property type="protein sequence ID" value="CAD7628521.1"/>
    <property type="molecule type" value="Genomic_DNA"/>
</dbReference>
<proteinExistence type="predicted"/>
<dbReference type="Pfam" id="PF00188">
    <property type="entry name" value="CAP"/>
    <property type="match status" value="1"/>
</dbReference>
<dbReference type="InterPro" id="IPR001283">
    <property type="entry name" value="CRISP-related"/>
</dbReference>
<keyword evidence="4" id="KW-1185">Reference proteome</keyword>